<feature type="transmembrane region" description="Helical" evidence="3">
    <location>
        <begin position="46"/>
        <end position="65"/>
    </location>
</feature>
<organism evidence="4 5">
    <name type="scientific">Staphylotrichum longicolle</name>
    <dbReference type="NCBI Taxonomy" id="669026"/>
    <lineage>
        <taxon>Eukaryota</taxon>
        <taxon>Fungi</taxon>
        <taxon>Dikarya</taxon>
        <taxon>Ascomycota</taxon>
        <taxon>Pezizomycotina</taxon>
        <taxon>Sordariomycetes</taxon>
        <taxon>Sordariomycetidae</taxon>
        <taxon>Sordariales</taxon>
        <taxon>Chaetomiaceae</taxon>
        <taxon>Staphylotrichum</taxon>
    </lineage>
</organism>
<feature type="transmembrane region" description="Helical" evidence="3">
    <location>
        <begin position="114"/>
        <end position="136"/>
    </location>
</feature>
<feature type="region of interest" description="Disordered" evidence="2">
    <location>
        <begin position="560"/>
        <end position="704"/>
    </location>
</feature>
<gene>
    <name evidence="4" type="ORF">NEMBOFW57_002472</name>
</gene>
<evidence type="ECO:0000313" key="4">
    <source>
        <dbReference type="EMBL" id="KAG7292437.1"/>
    </source>
</evidence>
<feature type="compositionally biased region" description="Pro residues" evidence="2">
    <location>
        <begin position="380"/>
        <end position="390"/>
    </location>
</feature>
<feature type="region of interest" description="Disordered" evidence="2">
    <location>
        <begin position="325"/>
        <end position="354"/>
    </location>
</feature>
<evidence type="ECO:0000313" key="5">
    <source>
        <dbReference type="Proteomes" id="UP001197093"/>
    </source>
</evidence>
<feature type="region of interest" description="Disordered" evidence="2">
    <location>
        <begin position="1290"/>
        <end position="1429"/>
    </location>
</feature>
<feature type="compositionally biased region" description="Basic and acidic residues" evidence="2">
    <location>
        <begin position="1153"/>
        <end position="1171"/>
    </location>
</feature>
<feature type="compositionally biased region" description="Basic and acidic residues" evidence="2">
    <location>
        <begin position="1200"/>
        <end position="1210"/>
    </location>
</feature>
<feature type="compositionally biased region" description="Basic and acidic residues" evidence="2">
    <location>
        <begin position="573"/>
        <end position="599"/>
    </location>
</feature>
<proteinExistence type="predicted"/>
<feature type="compositionally biased region" description="Low complexity" evidence="2">
    <location>
        <begin position="1456"/>
        <end position="1473"/>
    </location>
</feature>
<evidence type="ECO:0000256" key="3">
    <source>
        <dbReference type="SAM" id="Phobius"/>
    </source>
</evidence>
<sequence length="1535" mass="167874">MDSTFVVVALAGLYLFAVGTGVPSANANAFEVMEVLFTEQQSMVDYVHLGTIIFTFASLLARLFVLSRGCLPTIASRINLILDSSSAGATRRVTLAREAATSAAWGFINALRSVTLAGILSGMLGRFVLPLLLLVLRPFIPAILRKYFLWRNWVEARFGDFVDFVCVDMRKRAERRRVCKARELVYGVQVARLEKLNAQVAALVRKAETTFSDARFWFDGKYDHLRPTEFAGRVAVVVPEEGPIPALGLWFRLRHRVDMGVHWADQTIRRIESADARNQEGIANLQHQWAFRSCELRAIEDQVQRCKVRARETFRLAHAERRLINSPIAQPAPESRRREKTALPRHTTTTSVSAPPADVSRIITTIPAAVDSPGSANIPNLPPPSPPAPHPTKSRRIFPALLAAPSPTPEETPTAATVTIIDTRTAEQIAVADAMLSALAAQRIYLAQENKRRAAEAAEREQRRLAPPTHRWLTNREWFAALPKAEQQAIRAKSSANNNTTTSKTDILRAEAEAAARRREAQAEANRVRAEAEAKLRAATETRQSEEAALESALAEERKLNGSAAANTPEPSLKGKGEAVVESVEVTRDPEASLERRATVAETQAAADEPEPARAEVKAVRFELPNDPEPSLEGRGRVEAEEAHEPEKAVAGEPADEPETAVLESLAEEPNPEVEQGEAKADVDSITDEPELPLEGTVKVDDNLVADEPEASLERTVSDDATATNEPALKFFSEEEAKVTVAAPAESETETSYEEEVTMTAGRLAEPIPEVEQGEGRMSEPTLADEPMSESSSEQEDEVKVECASLADEPMSESSPEQEDSAVKAEPLAHELETAQHMLAQGPETAECPSLADVSMSEASPGAEDETMAEQEFSLENIDPMLLDAPAEMQQRVDTEMAELGRLDAIRDQIRAAQAQANHLNELQRAEAQRREWEEERARDAALDQARQQRVWHWEQAQPAEIRRGFEEERVLQTDFAARLDGEKQRVIRDELAARSAEDDTRLTQVDTETASAEEVDMLDASRDSDPEAGVSEAEMSESEDDDEDTSLNDEELQEMRPTFRILDSLKHLEFNPFRAAEEQLPTTTPATATQEPSTCGQATSSTSIFQRVAQPTIPEAIPSAEQGLAGPAYPAARKVLPARGTRGANAAMLAAARKERESQATRARAEAAMREELSPEFQALVAEVEEEWDAELEAGQAQREAEAKADPKGKGKAAVRAAGSAEARAKARLEFQQIEDDMKRAGEGVQRSIEQSFSQETIFRPLELGEEALFDPRAKRAYAEASNAYRMGVAAEEAQRSAQTRESNMAEVSDEDEEEEEAESAEDAERKAAEEEAQRVEDAEQRQTHEADARADATAARPVAGAKVNPLAKRNLVSAEGVSDADDTDDESELYAEGARKRADKPETDKNAQDKPFIPQYGPETFSSSPGRVSLNDYLAIVRGSRPAPAPVPSPSPIPMVSAPSPVAAVNTASPSNSPRPGPTNSSLTPLRMRNTPSPRSSPRPPPSPGTVIVMKPAPSLFIERKKPKKPTPKPGQT</sequence>
<feature type="compositionally biased region" description="Basic and acidic residues" evidence="2">
    <location>
        <begin position="611"/>
        <end position="621"/>
    </location>
</feature>
<feature type="compositionally biased region" description="Pro residues" evidence="2">
    <location>
        <begin position="1445"/>
        <end position="1455"/>
    </location>
</feature>
<feature type="region of interest" description="Disordered" evidence="2">
    <location>
        <begin position="996"/>
        <end position="1057"/>
    </location>
</feature>
<feature type="compositionally biased region" description="Polar residues" evidence="2">
    <location>
        <begin position="1474"/>
        <end position="1486"/>
    </location>
</feature>
<feature type="region of interest" description="Disordered" evidence="2">
    <location>
        <begin position="740"/>
        <end position="870"/>
    </location>
</feature>
<feature type="compositionally biased region" description="Acidic residues" evidence="2">
    <location>
        <begin position="1380"/>
        <end position="1391"/>
    </location>
</feature>
<keyword evidence="3" id="KW-0472">Membrane</keyword>
<feature type="compositionally biased region" description="Basic and acidic residues" evidence="2">
    <location>
        <begin position="821"/>
        <end position="834"/>
    </location>
</feature>
<feature type="compositionally biased region" description="Low complexity" evidence="2">
    <location>
        <begin position="1353"/>
        <end position="1363"/>
    </location>
</feature>
<feature type="compositionally biased region" description="Acidic residues" evidence="2">
    <location>
        <begin position="747"/>
        <end position="757"/>
    </location>
</feature>
<feature type="compositionally biased region" description="Acidic residues" evidence="2">
    <location>
        <begin position="666"/>
        <end position="676"/>
    </location>
</feature>
<feature type="region of interest" description="Disordered" evidence="2">
    <location>
        <begin position="1152"/>
        <end position="1171"/>
    </location>
</feature>
<evidence type="ECO:0000256" key="2">
    <source>
        <dbReference type="SAM" id="MobiDB-lite"/>
    </source>
</evidence>
<feature type="region of interest" description="Disordered" evidence="2">
    <location>
        <begin position="370"/>
        <end position="393"/>
    </location>
</feature>
<feature type="compositionally biased region" description="Pro residues" evidence="2">
    <location>
        <begin position="1497"/>
        <end position="1506"/>
    </location>
</feature>
<reference evidence="4" key="1">
    <citation type="submission" date="2023-02" db="EMBL/GenBank/DDBJ databases">
        <authorList>
            <person name="Palmer J.M."/>
        </authorList>
    </citation>
    <scope>NUCLEOTIDE SEQUENCE</scope>
    <source>
        <strain evidence="4">FW57</strain>
    </source>
</reference>
<dbReference type="Proteomes" id="UP001197093">
    <property type="component" value="Unassembled WGS sequence"/>
</dbReference>
<evidence type="ECO:0000256" key="1">
    <source>
        <dbReference type="SAM" id="Coils"/>
    </source>
</evidence>
<name>A0AAD4F3E4_9PEZI</name>
<feature type="compositionally biased region" description="Basic and acidic residues" evidence="2">
    <location>
        <begin position="632"/>
        <end position="650"/>
    </location>
</feature>
<protein>
    <submittedName>
        <fullName evidence="4">Uncharacterized protein</fullName>
    </submittedName>
</protein>
<feature type="compositionally biased region" description="Acidic residues" evidence="2">
    <location>
        <begin position="1035"/>
        <end position="1053"/>
    </location>
</feature>
<feature type="compositionally biased region" description="Basic and acidic residues" evidence="2">
    <location>
        <begin position="1395"/>
        <end position="1410"/>
    </location>
</feature>
<feature type="compositionally biased region" description="Low complexity" evidence="2">
    <location>
        <begin position="1081"/>
        <end position="1093"/>
    </location>
</feature>
<feature type="compositionally biased region" description="Basic and acidic residues" evidence="2">
    <location>
        <begin position="1324"/>
        <end position="1352"/>
    </location>
</feature>
<feature type="compositionally biased region" description="Acidic residues" evidence="2">
    <location>
        <begin position="1309"/>
        <end position="1323"/>
    </location>
</feature>
<feature type="coiled-coil region" evidence="1">
    <location>
        <begin position="903"/>
        <end position="943"/>
    </location>
</feature>
<accession>A0AAD4F3E4</accession>
<keyword evidence="3" id="KW-1133">Transmembrane helix</keyword>
<dbReference type="EMBL" id="JAHCVI010000001">
    <property type="protein sequence ID" value="KAG7292437.1"/>
    <property type="molecule type" value="Genomic_DNA"/>
</dbReference>
<keyword evidence="5" id="KW-1185">Reference proteome</keyword>
<feature type="coiled-coil region" evidence="1">
    <location>
        <begin position="511"/>
        <end position="556"/>
    </location>
</feature>
<keyword evidence="1" id="KW-0175">Coiled coil</keyword>
<feature type="region of interest" description="Disordered" evidence="2">
    <location>
        <begin position="1190"/>
        <end position="1218"/>
    </location>
</feature>
<keyword evidence="3" id="KW-0812">Transmembrane</keyword>
<feature type="region of interest" description="Disordered" evidence="2">
    <location>
        <begin position="1081"/>
        <end position="1102"/>
    </location>
</feature>
<comment type="caution">
    <text evidence="4">The sequence shown here is derived from an EMBL/GenBank/DDBJ whole genome shotgun (WGS) entry which is preliminary data.</text>
</comment>
<feature type="region of interest" description="Disordered" evidence="2">
    <location>
        <begin position="1442"/>
        <end position="1535"/>
    </location>
</feature>